<keyword evidence="2" id="KW-1185">Reference proteome</keyword>
<comment type="caution">
    <text evidence="1">The sequence shown here is derived from an EMBL/GenBank/DDBJ whole genome shotgun (WGS) entry which is preliminary data.</text>
</comment>
<proteinExistence type="predicted"/>
<evidence type="ECO:0000313" key="1">
    <source>
        <dbReference type="EMBL" id="CAG8745869.1"/>
    </source>
</evidence>
<sequence length="64" mass="7666">ERTRVLRLYCLHWNLPVLYLTVKSAKNFTNYAPEFEISKIYTTANYYAIYRRILGGPTYDRATR</sequence>
<name>A0ACA9QD12_9GLOM</name>
<feature type="non-terminal residue" evidence="1">
    <location>
        <position position="64"/>
    </location>
</feature>
<organism evidence="1 2">
    <name type="scientific">Dentiscutata heterogama</name>
    <dbReference type="NCBI Taxonomy" id="1316150"/>
    <lineage>
        <taxon>Eukaryota</taxon>
        <taxon>Fungi</taxon>
        <taxon>Fungi incertae sedis</taxon>
        <taxon>Mucoromycota</taxon>
        <taxon>Glomeromycotina</taxon>
        <taxon>Glomeromycetes</taxon>
        <taxon>Diversisporales</taxon>
        <taxon>Gigasporaceae</taxon>
        <taxon>Dentiscutata</taxon>
    </lineage>
</organism>
<dbReference type="Proteomes" id="UP000789702">
    <property type="component" value="Unassembled WGS sequence"/>
</dbReference>
<feature type="non-terminal residue" evidence="1">
    <location>
        <position position="1"/>
    </location>
</feature>
<accession>A0ACA9QD12</accession>
<reference evidence="1" key="1">
    <citation type="submission" date="2021-06" db="EMBL/GenBank/DDBJ databases">
        <authorList>
            <person name="Kallberg Y."/>
            <person name="Tangrot J."/>
            <person name="Rosling A."/>
        </authorList>
    </citation>
    <scope>NUCLEOTIDE SEQUENCE</scope>
    <source>
        <strain evidence="1">IL203A</strain>
    </source>
</reference>
<evidence type="ECO:0000313" key="2">
    <source>
        <dbReference type="Proteomes" id="UP000789702"/>
    </source>
</evidence>
<dbReference type="EMBL" id="CAJVPU010043520">
    <property type="protein sequence ID" value="CAG8745869.1"/>
    <property type="molecule type" value="Genomic_DNA"/>
</dbReference>
<gene>
    <name evidence="1" type="ORF">DHETER_LOCUS14336</name>
</gene>
<protein>
    <submittedName>
        <fullName evidence="1">761_t:CDS:1</fullName>
    </submittedName>
</protein>